<evidence type="ECO:0000256" key="2">
    <source>
        <dbReference type="ARBA" id="ARBA00006228"/>
    </source>
</evidence>
<dbReference type="AlphaFoldDB" id="A0A0S7BQS2"/>
<dbReference type="Proteomes" id="UP000053091">
    <property type="component" value="Unassembled WGS sequence"/>
</dbReference>
<reference evidence="8" key="1">
    <citation type="journal article" date="2015" name="Genome Announc.">
        <title>Draft Genome Sequence of Bacteroidales Strain TBC1, a Novel Isolate from a Methanogenic Wastewater Treatment System.</title>
        <authorList>
            <person name="Tourlousse D.M."/>
            <person name="Matsuura N."/>
            <person name="Sun L."/>
            <person name="Toyonaga M."/>
            <person name="Kuroda K."/>
            <person name="Ohashi A."/>
            <person name="Cruz R."/>
            <person name="Yamaguchi T."/>
            <person name="Sekiguchi Y."/>
        </authorList>
    </citation>
    <scope>NUCLEOTIDE SEQUENCE [LARGE SCALE GENOMIC DNA]</scope>
    <source>
        <strain evidence="8">TBC1</strain>
    </source>
</reference>
<feature type="transmembrane region" description="Helical" evidence="7">
    <location>
        <begin position="12"/>
        <end position="30"/>
    </location>
</feature>
<dbReference type="STRING" id="1678841.TBC1_11968"/>
<dbReference type="PANTHER" id="PTHR34584">
    <property type="entry name" value="NA(+)/H(+) ANTIPORTER SUBUNIT E1"/>
    <property type="match status" value="1"/>
</dbReference>
<name>A0A0S7BQS2_9BACT</name>
<evidence type="ECO:0000256" key="1">
    <source>
        <dbReference type="ARBA" id="ARBA00004651"/>
    </source>
</evidence>
<protein>
    <submittedName>
        <fullName evidence="8">Na+/H+ ion antiporter subunit</fullName>
    </submittedName>
</protein>
<accession>A0A0S7BQS2</accession>
<comment type="similarity">
    <text evidence="2">Belongs to the CPA3 antiporters (TC 2.A.63) subunit E family.</text>
</comment>
<dbReference type="Pfam" id="PF01899">
    <property type="entry name" value="MNHE"/>
    <property type="match status" value="1"/>
</dbReference>
<comment type="subcellular location">
    <subcellularLocation>
        <location evidence="1">Cell membrane</location>
        <topology evidence="1">Multi-pass membrane protein</topology>
    </subcellularLocation>
</comment>
<keyword evidence="3" id="KW-1003">Cell membrane</keyword>
<proteinExistence type="inferred from homology"/>
<evidence type="ECO:0000256" key="7">
    <source>
        <dbReference type="SAM" id="Phobius"/>
    </source>
</evidence>
<dbReference type="EMBL" id="DF968182">
    <property type="protein sequence ID" value="GAP42828.1"/>
    <property type="molecule type" value="Genomic_DNA"/>
</dbReference>
<evidence type="ECO:0000256" key="4">
    <source>
        <dbReference type="ARBA" id="ARBA00022692"/>
    </source>
</evidence>
<keyword evidence="4 7" id="KW-0812">Transmembrane</keyword>
<gene>
    <name evidence="8" type="ORF">TBC1_11968</name>
</gene>
<sequence>MPKIIENTIDFFIFLLFYLKEMVIANLVLARDILSPVMKISPGIVKVPIAAKSDSQVLILFNLITMTPGSLCMDISDDKKNIYVHGMYVKNRNAFEKEIKEGIEKKVLEVFE</sequence>
<keyword evidence="5 7" id="KW-1133">Transmembrane helix</keyword>
<dbReference type="OrthoDB" id="9800498at2"/>
<evidence type="ECO:0000313" key="9">
    <source>
        <dbReference type="Proteomes" id="UP000053091"/>
    </source>
</evidence>
<keyword evidence="6 7" id="KW-0472">Membrane</keyword>
<evidence type="ECO:0000256" key="5">
    <source>
        <dbReference type="ARBA" id="ARBA00022989"/>
    </source>
</evidence>
<dbReference type="InterPro" id="IPR002758">
    <property type="entry name" value="Cation_antiport_E"/>
</dbReference>
<dbReference type="RefSeq" id="WP_062039249.1">
    <property type="nucleotide sequence ID" value="NZ_DF968182.1"/>
</dbReference>
<evidence type="ECO:0000256" key="3">
    <source>
        <dbReference type="ARBA" id="ARBA00022475"/>
    </source>
</evidence>
<organism evidence="8">
    <name type="scientific">Lentimicrobium saccharophilum</name>
    <dbReference type="NCBI Taxonomy" id="1678841"/>
    <lineage>
        <taxon>Bacteria</taxon>
        <taxon>Pseudomonadati</taxon>
        <taxon>Bacteroidota</taxon>
        <taxon>Bacteroidia</taxon>
        <taxon>Bacteroidales</taxon>
        <taxon>Lentimicrobiaceae</taxon>
        <taxon>Lentimicrobium</taxon>
    </lineage>
</organism>
<dbReference type="GO" id="GO:0005886">
    <property type="term" value="C:plasma membrane"/>
    <property type="evidence" value="ECO:0007669"/>
    <property type="project" value="UniProtKB-SubCell"/>
</dbReference>
<dbReference type="PANTHER" id="PTHR34584:SF1">
    <property type="entry name" value="NA(+)_H(+) ANTIPORTER SUBUNIT E1"/>
    <property type="match status" value="1"/>
</dbReference>
<keyword evidence="9" id="KW-1185">Reference proteome</keyword>
<evidence type="ECO:0000256" key="6">
    <source>
        <dbReference type="ARBA" id="ARBA00023136"/>
    </source>
</evidence>
<dbReference type="GO" id="GO:0008324">
    <property type="term" value="F:monoatomic cation transmembrane transporter activity"/>
    <property type="evidence" value="ECO:0007669"/>
    <property type="project" value="InterPro"/>
</dbReference>
<evidence type="ECO:0000313" key="8">
    <source>
        <dbReference type="EMBL" id="GAP42828.1"/>
    </source>
</evidence>